<dbReference type="Proteomes" id="UP001500751">
    <property type="component" value="Unassembled WGS sequence"/>
</dbReference>
<keyword evidence="5 7" id="KW-0472">Membrane</keyword>
<feature type="region of interest" description="Disordered" evidence="6">
    <location>
        <begin position="1"/>
        <end position="27"/>
    </location>
</feature>
<protein>
    <submittedName>
        <fullName evidence="8">Amino acid permease</fullName>
    </submittedName>
</protein>
<keyword evidence="2" id="KW-0813">Transport</keyword>
<dbReference type="PIRSF" id="PIRSF006060">
    <property type="entry name" value="AA_transporter"/>
    <property type="match status" value="1"/>
</dbReference>
<dbReference type="InterPro" id="IPR002293">
    <property type="entry name" value="AA/rel_permease1"/>
</dbReference>
<dbReference type="PANTHER" id="PTHR45649:SF26">
    <property type="entry name" value="OS04G0435100 PROTEIN"/>
    <property type="match status" value="1"/>
</dbReference>
<evidence type="ECO:0000256" key="4">
    <source>
        <dbReference type="ARBA" id="ARBA00022989"/>
    </source>
</evidence>
<evidence type="ECO:0000313" key="8">
    <source>
        <dbReference type="EMBL" id="GAA2052441.1"/>
    </source>
</evidence>
<dbReference type="InterPro" id="IPR004840">
    <property type="entry name" value="Amino_acid_permease_CS"/>
</dbReference>
<organism evidence="8 9">
    <name type="scientific">Catenulispora yoronensis</name>
    <dbReference type="NCBI Taxonomy" id="450799"/>
    <lineage>
        <taxon>Bacteria</taxon>
        <taxon>Bacillati</taxon>
        <taxon>Actinomycetota</taxon>
        <taxon>Actinomycetes</taxon>
        <taxon>Catenulisporales</taxon>
        <taxon>Catenulisporaceae</taxon>
        <taxon>Catenulispora</taxon>
    </lineage>
</organism>
<feature type="transmembrane region" description="Helical" evidence="7">
    <location>
        <begin position="132"/>
        <end position="156"/>
    </location>
</feature>
<comment type="caution">
    <text evidence="8">The sequence shown here is derived from an EMBL/GenBank/DDBJ whole genome shotgun (WGS) entry which is preliminary data.</text>
</comment>
<evidence type="ECO:0000256" key="2">
    <source>
        <dbReference type="ARBA" id="ARBA00022448"/>
    </source>
</evidence>
<accession>A0ABN2V5D5</accession>
<dbReference type="PROSITE" id="PS00218">
    <property type="entry name" value="AMINO_ACID_PERMEASE_1"/>
    <property type="match status" value="1"/>
</dbReference>
<feature type="transmembrane region" description="Helical" evidence="7">
    <location>
        <begin position="444"/>
        <end position="463"/>
    </location>
</feature>
<evidence type="ECO:0000256" key="3">
    <source>
        <dbReference type="ARBA" id="ARBA00022692"/>
    </source>
</evidence>
<keyword evidence="3 7" id="KW-0812">Transmembrane</keyword>
<reference evidence="8 9" key="1">
    <citation type="journal article" date="2019" name="Int. J. Syst. Evol. Microbiol.">
        <title>The Global Catalogue of Microorganisms (GCM) 10K type strain sequencing project: providing services to taxonomists for standard genome sequencing and annotation.</title>
        <authorList>
            <consortium name="The Broad Institute Genomics Platform"/>
            <consortium name="The Broad Institute Genome Sequencing Center for Infectious Disease"/>
            <person name="Wu L."/>
            <person name="Ma J."/>
        </authorList>
    </citation>
    <scope>NUCLEOTIDE SEQUENCE [LARGE SCALE GENOMIC DNA]</scope>
    <source>
        <strain evidence="8 9">JCM 16014</strain>
    </source>
</reference>
<feature type="transmembrane region" description="Helical" evidence="7">
    <location>
        <begin position="316"/>
        <end position="343"/>
    </location>
</feature>
<feature type="transmembrane region" description="Helical" evidence="7">
    <location>
        <begin position="197"/>
        <end position="216"/>
    </location>
</feature>
<proteinExistence type="predicted"/>
<dbReference type="Pfam" id="PF13520">
    <property type="entry name" value="AA_permease_2"/>
    <property type="match status" value="1"/>
</dbReference>
<feature type="transmembrane region" description="Helical" evidence="7">
    <location>
        <begin position="378"/>
        <end position="397"/>
    </location>
</feature>
<comment type="subcellular location">
    <subcellularLocation>
        <location evidence="1">Membrane</location>
        <topology evidence="1">Multi-pass membrane protein</topology>
    </subcellularLocation>
</comment>
<feature type="transmembrane region" description="Helical" evidence="7">
    <location>
        <begin position="78"/>
        <end position="111"/>
    </location>
</feature>
<keyword evidence="9" id="KW-1185">Reference proteome</keyword>
<name>A0ABN2V5D5_9ACTN</name>
<dbReference type="EMBL" id="BAAAQN010000054">
    <property type="protein sequence ID" value="GAA2052441.1"/>
    <property type="molecule type" value="Genomic_DNA"/>
</dbReference>
<feature type="transmembrane region" description="Helical" evidence="7">
    <location>
        <begin position="168"/>
        <end position="190"/>
    </location>
</feature>
<gene>
    <name evidence="8" type="ORF">GCM10009839_69790</name>
</gene>
<sequence length="519" mass="55340">MASSRTDTAPPRRHASGASQPVPDDDQRLRELGYPRQLARGVTGFGSFAMSSTIINFLAGIMVTATFGMTTGGPAVMVWGWAAVGLLVLSVGAAMAEITSAFPTSAALYYWSAKLAKRHNAAWSWYTGWLNFAGQIGGTAAADFAGVTFIQAYAALAFGYRPTPRGGLLIYAGILVLHALLNTFTVRLVAVVTKAGVWWMLLGAAALIGSLTLVPSHHQSAPWVFTHFVNGTGFHSGIYAGLIGLLFASGTFTGFDSSSHMAEETEHAALAAPRGIVRSILFSWIAGLGLVIALAFAMTDYTGELQSKTGLPPAQILIDALGVHAAEALLLVVIVSLLFCGLANLTSNSRQIFAFSRDGAMPGSRLWRTVSSRTRTPVNSVWLAAACAFVLGIPSLWNPTALNAIVSISVVGLFTAYSIPIYLRLRQGDDFAPGPWNLGRWSRPVSRMAIGWVVVSSVLFVLPQQSPVTATSFNYAPVALGVVLLVATVWWFVTARRTFQGPVRYGSPAELAQWEQDVL</sequence>
<dbReference type="Gene3D" id="1.20.1740.10">
    <property type="entry name" value="Amino acid/polyamine transporter I"/>
    <property type="match status" value="1"/>
</dbReference>
<evidence type="ECO:0000256" key="6">
    <source>
        <dbReference type="SAM" id="MobiDB-lite"/>
    </source>
</evidence>
<evidence type="ECO:0000256" key="5">
    <source>
        <dbReference type="ARBA" id="ARBA00023136"/>
    </source>
</evidence>
<keyword evidence="4 7" id="KW-1133">Transmembrane helix</keyword>
<feature type="transmembrane region" description="Helical" evidence="7">
    <location>
        <begin position="38"/>
        <end position="58"/>
    </location>
</feature>
<evidence type="ECO:0000256" key="1">
    <source>
        <dbReference type="ARBA" id="ARBA00004141"/>
    </source>
</evidence>
<feature type="transmembrane region" description="Helical" evidence="7">
    <location>
        <begin position="276"/>
        <end position="296"/>
    </location>
</feature>
<feature type="transmembrane region" description="Helical" evidence="7">
    <location>
        <begin position="403"/>
        <end position="423"/>
    </location>
</feature>
<feature type="transmembrane region" description="Helical" evidence="7">
    <location>
        <begin position="236"/>
        <end position="255"/>
    </location>
</feature>
<feature type="transmembrane region" description="Helical" evidence="7">
    <location>
        <begin position="475"/>
        <end position="493"/>
    </location>
</feature>
<evidence type="ECO:0000313" key="9">
    <source>
        <dbReference type="Proteomes" id="UP001500751"/>
    </source>
</evidence>
<dbReference type="RefSeq" id="WP_344669967.1">
    <property type="nucleotide sequence ID" value="NZ_BAAAQN010000054.1"/>
</dbReference>
<dbReference type="PANTHER" id="PTHR45649">
    <property type="entry name" value="AMINO-ACID PERMEASE BAT1"/>
    <property type="match status" value="1"/>
</dbReference>
<evidence type="ECO:0000256" key="7">
    <source>
        <dbReference type="SAM" id="Phobius"/>
    </source>
</evidence>